<dbReference type="Pfam" id="PF01083">
    <property type="entry name" value="Cutinase"/>
    <property type="match status" value="1"/>
</dbReference>
<feature type="chain" id="PRO_5044690626" description="Carbohydrate esterase family 5 protein" evidence="4">
    <location>
        <begin position="18"/>
        <end position="345"/>
    </location>
</feature>
<evidence type="ECO:0000256" key="2">
    <source>
        <dbReference type="ARBA" id="ARBA00023157"/>
    </source>
</evidence>
<dbReference type="PANTHER" id="PTHR33630">
    <property type="entry name" value="CUTINASE RV1984C-RELATED-RELATED"/>
    <property type="match status" value="1"/>
</dbReference>
<dbReference type="SMART" id="SM01110">
    <property type="entry name" value="Cutinase"/>
    <property type="match status" value="1"/>
</dbReference>
<comment type="caution">
    <text evidence="5">The sequence shown here is derived from an EMBL/GenBank/DDBJ whole genome shotgun (WGS) entry which is preliminary data.</text>
</comment>
<proteinExistence type="predicted"/>
<dbReference type="Proteomes" id="UP000447873">
    <property type="component" value="Unassembled WGS sequence"/>
</dbReference>
<keyword evidence="2" id="KW-1015">Disulfide bond</keyword>
<keyword evidence="8" id="KW-1185">Reference proteome</keyword>
<evidence type="ECO:0008006" key="9">
    <source>
        <dbReference type="Google" id="ProtNLM"/>
    </source>
</evidence>
<dbReference type="EMBL" id="WNWS01000246">
    <property type="protein sequence ID" value="KAE9973295.1"/>
    <property type="molecule type" value="Genomic_DNA"/>
</dbReference>
<evidence type="ECO:0000256" key="3">
    <source>
        <dbReference type="SAM" id="MobiDB-lite"/>
    </source>
</evidence>
<evidence type="ECO:0000256" key="4">
    <source>
        <dbReference type="SAM" id="SignalP"/>
    </source>
</evidence>
<evidence type="ECO:0000313" key="5">
    <source>
        <dbReference type="EMBL" id="KAE9973295.1"/>
    </source>
</evidence>
<dbReference type="SUPFAM" id="SSF53474">
    <property type="entry name" value="alpha/beta-Hydrolases"/>
    <property type="match status" value="1"/>
</dbReference>
<accession>A0A8H3UND5</accession>
<evidence type="ECO:0000313" key="7">
    <source>
        <dbReference type="Proteomes" id="UP000447873"/>
    </source>
</evidence>
<gene>
    <name evidence="6" type="ORF">EG327_010404</name>
    <name evidence="5" type="ORF">EG328_004474</name>
</gene>
<name>A0A8H3UND5_VENIN</name>
<dbReference type="InterPro" id="IPR000675">
    <property type="entry name" value="Cutinase/axe"/>
</dbReference>
<keyword evidence="4" id="KW-0732">Signal</keyword>
<evidence type="ECO:0000313" key="6">
    <source>
        <dbReference type="EMBL" id="KAE9992013.1"/>
    </source>
</evidence>
<feature type="compositionally biased region" description="Low complexity" evidence="3">
    <location>
        <begin position="250"/>
        <end position="269"/>
    </location>
</feature>
<dbReference type="Gene3D" id="3.40.50.1820">
    <property type="entry name" value="alpha/beta hydrolase"/>
    <property type="match status" value="1"/>
</dbReference>
<dbReference type="GO" id="GO:0052689">
    <property type="term" value="F:carboxylic ester hydrolase activity"/>
    <property type="evidence" value="ECO:0007669"/>
    <property type="project" value="UniProtKB-ARBA"/>
</dbReference>
<dbReference type="OrthoDB" id="2586582at2759"/>
<sequence>MLRSFLLQAAFLSVAMSAPLSFDSYNEPFPDRIEANIVERQAPSCPPSHLIIARGSLEPQGPGQMISMAEKIVAANPGTTIEAVVYPATIENYGASSSNGTAAVTAMLSSFVQRCPNAKLAMLGYSQGAQIIGDAVAGGGIQGVSSMNPPIRADISSLVDAMVFYGDPRHNAVATYNVGTAKQDGVFSRPTNQTLDTFSGKLRSYCNTNDPFCAQGNDLAVHLAYPAEFDDAGAAFVNERFQAQPALAKSQGAPPSNSPPSSAQADSAPPAVALVRPGIKSQLANSTATAVAMKVGRDVETPWAFAMKTASEDEVVKRRERAPGMTKNAQFETAKKMLVDAMGRR</sequence>
<feature type="signal peptide" evidence="4">
    <location>
        <begin position="1"/>
        <end position="17"/>
    </location>
</feature>
<keyword evidence="1" id="KW-0378">Hydrolase</keyword>
<dbReference type="InterPro" id="IPR029058">
    <property type="entry name" value="AB_hydrolase_fold"/>
</dbReference>
<feature type="region of interest" description="Disordered" evidence="3">
    <location>
        <begin position="245"/>
        <end position="269"/>
    </location>
</feature>
<evidence type="ECO:0000313" key="8">
    <source>
        <dbReference type="Proteomes" id="UP000490939"/>
    </source>
</evidence>
<dbReference type="PANTHER" id="PTHR33630:SF9">
    <property type="entry name" value="CUTINASE 4"/>
    <property type="match status" value="1"/>
</dbReference>
<protein>
    <recommendedName>
        <fullName evidence="9">Carbohydrate esterase family 5 protein</fullName>
    </recommendedName>
</protein>
<dbReference type="EMBL" id="WNWR01000074">
    <property type="protein sequence ID" value="KAE9992013.1"/>
    <property type="molecule type" value="Genomic_DNA"/>
</dbReference>
<dbReference type="AlphaFoldDB" id="A0A8H3UND5"/>
<dbReference type="Proteomes" id="UP000490939">
    <property type="component" value="Unassembled WGS sequence"/>
</dbReference>
<evidence type="ECO:0000256" key="1">
    <source>
        <dbReference type="ARBA" id="ARBA00022801"/>
    </source>
</evidence>
<organism evidence="5 7">
    <name type="scientific">Venturia inaequalis</name>
    <name type="common">Apple scab fungus</name>
    <dbReference type="NCBI Taxonomy" id="5025"/>
    <lineage>
        <taxon>Eukaryota</taxon>
        <taxon>Fungi</taxon>
        <taxon>Dikarya</taxon>
        <taxon>Ascomycota</taxon>
        <taxon>Pezizomycotina</taxon>
        <taxon>Dothideomycetes</taxon>
        <taxon>Pleosporomycetidae</taxon>
        <taxon>Venturiales</taxon>
        <taxon>Venturiaceae</taxon>
        <taxon>Venturia</taxon>
    </lineage>
</organism>
<reference evidence="5 7" key="1">
    <citation type="submission" date="2018-12" db="EMBL/GenBank/DDBJ databases">
        <title>Venturia inaequalis Genome Resource.</title>
        <authorList>
            <person name="Lichtner F.J."/>
        </authorList>
    </citation>
    <scope>NUCLEOTIDE SEQUENCE [LARGE SCALE GENOMIC DNA]</scope>
    <source>
        <strain evidence="5 7">120213</strain>
        <strain evidence="6 8">DMI_063113</strain>
    </source>
</reference>